<dbReference type="Proteomes" id="UP000003343">
    <property type="component" value="Unassembled WGS sequence"/>
</dbReference>
<dbReference type="InterPro" id="IPR013126">
    <property type="entry name" value="Hsp_70_fam"/>
</dbReference>
<dbReference type="SUPFAM" id="SSF53067">
    <property type="entry name" value="Actin-like ATPase domain"/>
    <property type="match status" value="2"/>
</dbReference>
<evidence type="ECO:0000256" key="9">
    <source>
        <dbReference type="SAM" id="Coils"/>
    </source>
</evidence>
<comment type="induction">
    <text evidence="7">By stress conditions e.g. heat shock.</text>
</comment>
<keyword evidence="12" id="KW-1185">Reference proteome</keyword>
<reference evidence="11 12" key="1">
    <citation type="submission" date="2010-12" db="EMBL/GenBank/DDBJ databases">
        <authorList>
            <person name="Muzny D."/>
            <person name="Qin X."/>
            <person name="Deng J."/>
            <person name="Jiang H."/>
            <person name="Liu Y."/>
            <person name="Qu J."/>
            <person name="Song X.-Z."/>
            <person name="Zhang L."/>
            <person name="Thornton R."/>
            <person name="Coyle M."/>
            <person name="Francisco L."/>
            <person name="Jackson L."/>
            <person name="Javaid M."/>
            <person name="Korchina V."/>
            <person name="Kovar C."/>
            <person name="Mata R."/>
            <person name="Mathew T."/>
            <person name="Ngo R."/>
            <person name="Nguyen L."/>
            <person name="Nguyen N."/>
            <person name="Okwuonu G."/>
            <person name="Ongeri F."/>
            <person name="Pham C."/>
            <person name="Simmons D."/>
            <person name="Wilczek-Boney K."/>
            <person name="Hale W."/>
            <person name="Jakkamsetti A."/>
            <person name="Pham P."/>
            <person name="Ruth R."/>
            <person name="San Lucas F."/>
            <person name="Warren J."/>
            <person name="Zhang J."/>
            <person name="Zhao Z."/>
            <person name="Zhou C."/>
            <person name="Zhu D."/>
            <person name="Lee S."/>
            <person name="Bess C."/>
            <person name="Blankenburg K."/>
            <person name="Forbes L."/>
            <person name="Fu Q."/>
            <person name="Gubbala S."/>
            <person name="Hirani K."/>
            <person name="Jayaseelan J.C."/>
            <person name="Lara F."/>
            <person name="Munidasa M."/>
            <person name="Palculict T."/>
            <person name="Patil S."/>
            <person name="Pu L.-L."/>
            <person name="Saada N."/>
            <person name="Tang L."/>
            <person name="Weissenberger G."/>
            <person name="Zhu Y."/>
            <person name="Hemphill L."/>
            <person name="Shang Y."/>
            <person name="Youmans B."/>
            <person name="Ayvaz T."/>
            <person name="Ross M."/>
            <person name="Santibanez J."/>
            <person name="Aqrawi P."/>
            <person name="Gross S."/>
            <person name="Joshi V."/>
            <person name="Fowler G."/>
            <person name="Nazareth L."/>
            <person name="Reid J."/>
            <person name="Worley K."/>
            <person name="Petrosino J."/>
            <person name="Highlander S."/>
            <person name="Gibbs R."/>
        </authorList>
    </citation>
    <scope>NUCLEOTIDE SEQUENCE [LARGE SCALE GENOMIC DNA]</scope>
    <source>
        <strain evidence="11 12">ATCC 35242</strain>
    </source>
</reference>
<keyword evidence="2 7" id="KW-0597">Phosphoprotein</keyword>
<dbReference type="Gene3D" id="1.20.1270.10">
    <property type="match status" value="1"/>
</dbReference>
<dbReference type="NCBIfam" id="TIGR02350">
    <property type="entry name" value="prok_dnaK"/>
    <property type="match status" value="1"/>
</dbReference>
<dbReference type="InterPro" id="IPR029047">
    <property type="entry name" value="HSP70_peptide-bd_sf"/>
</dbReference>
<keyword evidence="3 7" id="KW-0547">Nucleotide-binding</keyword>
<keyword evidence="5 7" id="KW-0346">Stress response</keyword>
<organism evidence="11 12">
    <name type="scientific">Mobiluncus holmesii ATCC 35242</name>
    <dbReference type="NCBI Taxonomy" id="887899"/>
    <lineage>
        <taxon>Bacteria</taxon>
        <taxon>Bacillati</taxon>
        <taxon>Actinomycetota</taxon>
        <taxon>Actinomycetes</taxon>
        <taxon>Actinomycetales</taxon>
        <taxon>Actinomycetaceae</taxon>
        <taxon>Mobiluncus</taxon>
    </lineage>
</organism>
<dbReference type="FunFam" id="1.20.1270.10:FF:000001">
    <property type="entry name" value="Molecular chaperone DnaK"/>
    <property type="match status" value="1"/>
</dbReference>
<feature type="compositionally biased region" description="Acidic residues" evidence="10">
    <location>
        <begin position="625"/>
        <end position="645"/>
    </location>
</feature>
<dbReference type="Gene3D" id="2.60.34.10">
    <property type="entry name" value="Substrate Binding Domain Of DNAk, Chain A, domain 1"/>
    <property type="match status" value="1"/>
</dbReference>
<evidence type="ECO:0000256" key="1">
    <source>
        <dbReference type="ARBA" id="ARBA00007381"/>
    </source>
</evidence>
<dbReference type="SUPFAM" id="SSF100920">
    <property type="entry name" value="Heat shock protein 70kD (HSP70), peptide-binding domain"/>
    <property type="match status" value="1"/>
</dbReference>
<evidence type="ECO:0000313" key="11">
    <source>
        <dbReference type="EMBL" id="EFU81241.1"/>
    </source>
</evidence>
<dbReference type="FunFam" id="3.30.420.40:FF:000071">
    <property type="entry name" value="Molecular chaperone DnaK"/>
    <property type="match status" value="1"/>
</dbReference>
<evidence type="ECO:0000256" key="2">
    <source>
        <dbReference type="ARBA" id="ARBA00022553"/>
    </source>
</evidence>
<dbReference type="HOGENOM" id="CLU_005965_2_4_11"/>
<dbReference type="FunFam" id="3.90.640.10:FF:000003">
    <property type="entry name" value="Molecular chaperone DnaK"/>
    <property type="match status" value="1"/>
</dbReference>
<dbReference type="InterPro" id="IPR029048">
    <property type="entry name" value="HSP70_C_sf"/>
</dbReference>
<accession>E6M672</accession>
<dbReference type="InterPro" id="IPR043129">
    <property type="entry name" value="ATPase_NBD"/>
</dbReference>
<dbReference type="GO" id="GO:0005524">
    <property type="term" value="F:ATP binding"/>
    <property type="evidence" value="ECO:0007669"/>
    <property type="project" value="UniProtKB-UniRule"/>
</dbReference>
<dbReference type="FunFam" id="2.60.34.10:FF:000014">
    <property type="entry name" value="Chaperone protein DnaK HSP70"/>
    <property type="match status" value="1"/>
</dbReference>
<dbReference type="CDD" id="cd10234">
    <property type="entry name" value="ASKHA_NBD_HSP70_DnaK-like"/>
    <property type="match status" value="1"/>
</dbReference>
<dbReference type="Gene3D" id="3.90.640.10">
    <property type="entry name" value="Actin, Chain A, domain 4"/>
    <property type="match status" value="1"/>
</dbReference>
<evidence type="ECO:0000256" key="10">
    <source>
        <dbReference type="SAM" id="MobiDB-lite"/>
    </source>
</evidence>
<protein>
    <recommendedName>
        <fullName evidence="7">Chaperone protein DnaK</fullName>
    </recommendedName>
    <alternativeName>
        <fullName evidence="7">HSP70</fullName>
    </alternativeName>
    <alternativeName>
        <fullName evidence="7">Heat shock 70 kDa protein</fullName>
    </alternativeName>
    <alternativeName>
        <fullName evidence="7">Heat shock protein 70</fullName>
    </alternativeName>
</protein>
<proteinExistence type="evidence at transcript level"/>
<dbReference type="PROSITE" id="PS00329">
    <property type="entry name" value="HSP70_2"/>
    <property type="match status" value="1"/>
</dbReference>
<dbReference type="PROSITE" id="PS01036">
    <property type="entry name" value="HSP70_3"/>
    <property type="match status" value="1"/>
</dbReference>
<dbReference type="GO" id="GO:0051082">
    <property type="term" value="F:unfolded protein binding"/>
    <property type="evidence" value="ECO:0007669"/>
    <property type="project" value="InterPro"/>
</dbReference>
<evidence type="ECO:0000256" key="4">
    <source>
        <dbReference type="ARBA" id="ARBA00022840"/>
    </source>
</evidence>
<dbReference type="Pfam" id="PF00012">
    <property type="entry name" value="HSP70"/>
    <property type="match status" value="1"/>
</dbReference>
<dbReference type="AlphaFoldDB" id="E6M672"/>
<evidence type="ECO:0000256" key="3">
    <source>
        <dbReference type="ARBA" id="ARBA00022741"/>
    </source>
</evidence>
<keyword evidence="4 7" id="KW-0067">ATP-binding</keyword>
<evidence type="ECO:0000313" key="12">
    <source>
        <dbReference type="Proteomes" id="UP000003343"/>
    </source>
</evidence>
<dbReference type="GO" id="GO:0140662">
    <property type="term" value="F:ATP-dependent protein folding chaperone"/>
    <property type="evidence" value="ECO:0007669"/>
    <property type="project" value="InterPro"/>
</dbReference>
<dbReference type="PRINTS" id="PR00301">
    <property type="entry name" value="HEATSHOCK70"/>
</dbReference>
<feature type="coiled-coil region" evidence="9">
    <location>
        <begin position="573"/>
        <end position="600"/>
    </location>
</feature>
<dbReference type="Gene3D" id="3.30.420.40">
    <property type="match status" value="2"/>
</dbReference>
<feature type="coiled-coil region" evidence="9">
    <location>
        <begin position="250"/>
        <end position="277"/>
    </location>
</feature>
<dbReference type="InterPro" id="IPR012725">
    <property type="entry name" value="Chaperone_DnaK"/>
</dbReference>
<keyword evidence="9" id="KW-0175">Coiled coil</keyword>
<comment type="function">
    <text evidence="7">Acts as a chaperone.</text>
</comment>
<comment type="similarity">
    <text evidence="1 7 8">Belongs to the heat shock protein 70 family.</text>
</comment>
<evidence type="ECO:0000256" key="8">
    <source>
        <dbReference type="RuleBase" id="RU003322"/>
    </source>
</evidence>
<evidence type="ECO:0000256" key="5">
    <source>
        <dbReference type="ARBA" id="ARBA00023016"/>
    </source>
</evidence>
<dbReference type="HAMAP" id="MF_00332">
    <property type="entry name" value="DnaK"/>
    <property type="match status" value="1"/>
</dbReference>
<comment type="caution">
    <text evidence="11">The sequence shown here is derived from an EMBL/GenBank/DDBJ whole genome shotgun (WGS) entry which is preliminary data.</text>
</comment>
<feature type="region of interest" description="Disordered" evidence="10">
    <location>
        <begin position="602"/>
        <end position="645"/>
    </location>
</feature>
<feature type="modified residue" description="Phosphothreonine; by autocatalysis" evidence="7">
    <location>
        <position position="196"/>
    </location>
</feature>
<dbReference type="PROSITE" id="PS00297">
    <property type="entry name" value="HSP70_1"/>
    <property type="match status" value="1"/>
</dbReference>
<dbReference type="EMBL" id="AEPZ01000012">
    <property type="protein sequence ID" value="EFU81241.1"/>
    <property type="molecule type" value="Genomic_DNA"/>
</dbReference>
<dbReference type="PANTHER" id="PTHR19375">
    <property type="entry name" value="HEAT SHOCK PROTEIN 70KDA"/>
    <property type="match status" value="1"/>
</dbReference>
<gene>
    <name evidence="7 11" type="primary">dnaK</name>
    <name evidence="11" type="ORF">HMPREF0576_1754</name>
</gene>
<evidence type="ECO:0000256" key="6">
    <source>
        <dbReference type="ARBA" id="ARBA00023186"/>
    </source>
</evidence>
<dbReference type="NCBIfam" id="NF001413">
    <property type="entry name" value="PRK00290.1"/>
    <property type="match status" value="1"/>
</dbReference>
<keyword evidence="6 7" id="KW-0143">Chaperone</keyword>
<sequence>MLFLGLKFKEYEHTKKKGRNTMAKAVGIDLGTTNSALAVLEGGEPTIIANAEGMRTTPSVVAFSKTGEVLVGEVAKRQAVTNVDRTISSVKRHMGTDWKIDIDDKQYTPQEISARILGKLKQDAEAYLGESVESAVITVPAYFNDSQRTATQEAGKIAGLKVLRIINEPTAAALAYGLEKGKEDELILVFDLGGGTFDVSLLEVGKDDDGFSTIQVRATNGDNKLGGDDWDQRIVDWLVDQVKTKDGVDLSKDKIALQRLRDAAEQAKKELSSAMSTNINLQYLSMSENGPIHLDEKLTRAKFEEMTADLLNRCKTPFNAVIKDAGIKLSEIDHVVLVGGSTRMPAVTELVKELTGGREPNKGVNPDEVVAVGAALQAGVIEGDRKDVLLIDVTPLSLGIETKGGIMTPLIERNTAIPTKHSEVFSTAEDNQPSVLIQVYQGERQFARDNKPLGTFELTGIAPAPRGLPQIEVTFDIDANGIVHVSAKDRGTGQEQSMTITGGSSLPKDEIDRMIKEAEAHSAEDKQRRDEAEVRNGAEQVVYRIEKLLKDNAEKLPEDVVAPVKESLEHLKKANEGEDIEAIKTAMSELEEKAQAIGQALYAHAQENESAPADGAAAEPNTASTDDDDVIDAEVIDEDDEGDNK</sequence>
<dbReference type="InterPro" id="IPR018181">
    <property type="entry name" value="Heat_shock_70_CS"/>
</dbReference>
<evidence type="ECO:0000256" key="7">
    <source>
        <dbReference type="HAMAP-Rule" id="MF_00332"/>
    </source>
</evidence>
<name>E6M672_9ACTO</name>